<dbReference type="NCBIfam" id="TIGR01643">
    <property type="entry name" value="YD_repeat_2x"/>
    <property type="match status" value="1"/>
</dbReference>
<sequence>MQHIYRLIFLCWAIFIAAQQNNNPVFHDTQGNIEVNGSGQLQYTLPIALPPGIKSVAPQINLLYSSGSGNGIAGYGWSLSGLTAITRMGKTIEKDGEIGGIQLDYSDYYSFNGQRLILKSGEYGKDGAEYVTEKFSNVKIKSVGALSGVAWKGPVYWEVTFEDGSQAWYGGTGLGVSTARTPNEYNIVKWKDAQGNYITYEYLQADNVSRISRIGWGGNETLNKPHINEIRFAYTSREIQENAYLGGQEYIQRFVLKEVQVLTRGKQFKKYVVQHQSIDGYPRVEQITEYNAQNEMANPVVFSYQPNTLSSDQNTITQGVKDTHTKKYGDFDFDGEVDFLEMEYNGTLSYKKSVYKAGDAIPIQYNRNEFSAENFRHSAIITYKNNNIVGNSAGIVIPIRKQRGNNWQIYDYEFRIYAVNLTTNTLDYQYSKTLKYEDFKTDEESEVPEMGCFIHPSTLESLTAYDYDGDGITEVLAEFKFSMECVDPFDNVIPGGEMRGKDEHEHSEEKISVLLSDNTEYYDVKKNETKGKPHSETERPRPPSQIASVPLYKYSTIFFDLKQEIPYQNSFYKFNQEYIQNYNNDYGRKRILQAADFNGDGIDELYFKEDRAFREIINIKKNTSGNYFLTSVIGYQDIQGLGKHAIIADFNGDGKADLAVPQAQKSSHWKFYFATGKGFKVYDYTNFIYFSSEQDITDVDRHNTFFESGCYGKTITYYQYNAVDLDKDGKAEITVSRSIIRNHDWNAHHDRENTRVTLLVYSVAKPNTSSIVGNTVSPLKYGLTQEKSFYFGRKVIYFNPLFINRTNQQIVLIGRPDDCPTSNCDRTHVIYLDYKNIPTKTRLVGIEQGKLKTDIVYTELLPVGNFYQSMPSLSYPYMSLNRVNHSYLVSQLKQHTDHGIRKQDFRYRGLTTHLHGKGMLGFRKTARTSWYTDNTKNTMIWSGVETDPLQDGVPVKEWSIKSVDEAFPADLTFNNNQLLSLKITEYRKDILASGIQAMVPTKTVSKNFQTQVVTENIIDAYDSYYLPLRSTTKVNGNFSVTTTNWEYLHSPSGVGRDYFIGRPRSKQETIIAYGDSKGAKEDYEYENHQLKTKISYNQNNTGWIKDTYTYDGFGNILQTTKSNSVDNPTITERVEYDADGRFVIKKIDNLGLITTLAYNDWGQVLRQTDPFGVETTTGYDAWGKVLNIQSSLGGRTEYVYEKRNGHLTRVVERRADGGETITVKNKVGNTLWVSEKSLGGVMHSNTFFKYDELGREIKRSQPILYPEFTFWIEIEPLSYQWNTTEYDDFSRPIKATAYTGKVVETQYNGLVTTVTETNAHGRFKKQTMDALGNVASSEDLGGVIHFKYNALGQNIEAKYGNNTVTTKYDHWGRKVEFNDPSNGIYRYEYNGFGALTKTISPKGYKTYTLNDKGQLIAQNEVSNDGHSTQKNIQFEYNTKGQLTKKQGTSKGRAYQTVYTYDTYGRSTSVVETHHGKTFTQDNIEYDHLSRVASYRKSIQSGNQTTAVEVQNVYGQNGTLQEIRDKNSGQTLWKLHQIDAEGKVLSATLGRANVTNSYSSQGFITNMNHSFGTTTFAQVSYDFDAIKNELKSRVTGGDFNILESFEYDHQNRLVNWTDPVTGHFAQNAKRNVYDAQGRITYNDDLGAVQFANPQSVYRPSGVTLNAQGEQNLANNLIQRIQYNENNDPISIDGTKGDVSFFYGLSNMRQVMNYGANFLSSTLSRYTPMEFTKYYSEDGSFEIVRDNSKKREKHIIYIGGSPYESEIVYLKNFNETTGSYKFLHKDYLGSILAISDEAGNKVEQRHYDAWGNLTHLQIGSGGIITDKELIANSQLLIARGYTSHEHLLKVGLIHMNGRLYDPLLRRFLNADEHIQDPYNTQNYNKYGYVYNNPLMYNDPSGELIPIVAAIAIGAAVGLASYTIALGVTGNIHNWNLFDAFKATFFGAIGGAVTFGVGEIFNVASQAGRLTQIGTLIQKSVGDFGLAIVQAGTHAVAQGVLSVFQGEGFRQAFWSGALGSLGASGFQAVAGKFAKSTIGTIAFGALSGGIGAELSDGNFWEGAVIGGIVAGLNHAMHKINFDPPREILVRHYDAKYSAEEGKWILSVKSDGCQMVNIAGASDGYQVINIYNSEGYVVGTLQGNDAYHTFNTATKGKFVDTHNTIIRGKSTVTLGEFLEYTGKGIRSGSVAASPFTKGWSLAGVPVGKFVSFTGTATKYYGYWMYRNYGGYKDGIQGTIIDAAVGNTLRKINRR</sequence>
<feature type="region of interest" description="Disordered" evidence="4">
    <location>
        <begin position="526"/>
        <end position="545"/>
    </location>
</feature>
<dbReference type="EMBL" id="UFTJ01000001">
    <property type="protein sequence ID" value="SSZ47222.1"/>
    <property type="molecule type" value="Genomic_DNA"/>
</dbReference>
<reference evidence="6 7" key="1">
    <citation type="submission" date="2018-06" db="EMBL/GenBank/DDBJ databases">
        <authorList>
            <consortium name="Pathogen Informatics"/>
            <person name="Doyle S."/>
        </authorList>
    </citation>
    <scope>NUCLEOTIDE SEQUENCE [LARGE SCALE GENOMIC DNA]</scope>
    <source>
        <strain evidence="6 7">NCTC11661</strain>
    </source>
</reference>
<dbReference type="InterPro" id="IPR022385">
    <property type="entry name" value="Rhs_assc_core"/>
</dbReference>
<dbReference type="SUPFAM" id="SSF69318">
    <property type="entry name" value="Integrin alpha N-terminal domain"/>
    <property type="match status" value="1"/>
</dbReference>
<dbReference type="InterPro" id="IPR003284">
    <property type="entry name" value="Sal_SpvB"/>
</dbReference>
<name>A0A376C001_9FLAO</name>
<evidence type="ECO:0000256" key="5">
    <source>
        <dbReference type="SAM" id="Phobius"/>
    </source>
</evidence>
<keyword evidence="5" id="KW-0812">Transmembrane</keyword>
<evidence type="ECO:0000256" key="4">
    <source>
        <dbReference type="SAM" id="MobiDB-lite"/>
    </source>
</evidence>
<keyword evidence="5" id="KW-1133">Transmembrane helix</keyword>
<dbReference type="GO" id="GO:0005576">
    <property type="term" value="C:extracellular region"/>
    <property type="evidence" value="ECO:0007669"/>
    <property type="project" value="UniProtKB-SubCell"/>
</dbReference>
<dbReference type="NCBIfam" id="TIGR03696">
    <property type="entry name" value="Rhs_assc_core"/>
    <property type="match status" value="1"/>
</dbReference>
<accession>A0A376C001</accession>
<dbReference type="PANTHER" id="PTHR32305">
    <property type="match status" value="1"/>
</dbReference>
<dbReference type="InterPro" id="IPR031325">
    <property type="entry name" value="RHS_repeat"/>
</dbReference>
<evidence type="ECO:0000256" key="3">
    <source>
        <dbReference type="ARBA" id="ARBA00023026"/>
    </source>
</evidence>
<evidence type="ECO:0000256" key="1">
    <source>
        <dbReference type="ARBA" id="ARBA00004613"/>
    </source>
</evidence>
<evidence type="ECO:0000313" key="6">
    <source>
        <dbReference type="EMBL" id="SSZ47222.1"/>
    </source>
</evidence>
<feature type="compositionally biased region" description="Basic and acidic residues" evidence="4">
    <location>
        <begin position="526"/>
        <end position="541"/>
    </location>
</feature>
<dbReference type="Proteomes" id="UP000255515">
    <property type="component" value="Unassembled WGS sequence"/>
</dbReference>
<dbReference type="RefSeq" id="WP_002686369.1">
    <property type="nucleotide sequence ID" value="NZ_UFTJ01000001.1"/>
</dbReference>
<dbReference type="Pfam" id="PF05593">
    <property type="entry name" value="RHS_repeat"/>
    <property type="match status" value="1"/>
</dbReference>
<proteinExistence type="predicted"/>
<keyword evidence="2" id="KW-0964">Secreted</keyword>
<feature type="transmembrane region" description="Helical" evidence="5">
    <location>
        <begin position="1937"/>
        <end position="1958"/>
    </location>
</feature>
<gene>
    <name evidence="6" type="primary">wapA_1</name>
    <name evidence="6" type="ORF">NCTC11661_00888</name>
</gene>
<feature type="transmembrane region" description="Helical" evidence="5">
    <location>
        <begin position="1901"/>
        <end position="1925"/>
    </location>
</feature>
<keyword evidence="5" id="KW-0472">Membrane</keyword>
<keyword evidence="3" id="KW-0843">Virulence</keyword>
<protein>
    <submittedName>
        <fullName evidence="6">Cell wall-associated polypeptide CWBP200</fullName>
    </submittedName>
</protein>
<dbReference type="Pfam" id="PF03534">
    <property type="entry name" value="SpvB"/>
    <property type="match status" value="1"/>
</dbReference>
<dbReference type="GO" id="GO:0005737">
    <property type="term" value="C:cytoplasm"/>
    <property type="evidence" value="ECO:0007669"/>
    <property type="project" value="InterPro"/>
</dbReference>
<dbReference type="InterPro" id="IPR050708">
    <property type="entry name" value="T6SS_VgrG/RHS"/>
</dbReference>
<dbReference type="PANTHER" id="PTHR32305:SF15">
    <property type="entry name" value="PROTEIN RHSA-RELATED"/>
    <property type="match status" value="1"/>
</dbReference>
<dbReference type="InterPro" id="IPR006530">
    <property type="entry name" value="YD"/>
</dbReference>
<organism evidence="6 7">
    <name type="scientific">Bergeyella zoohelcum</name>
    <dbReference type="NCBI Taxonomy" id="1015"/>
    <lineage>
        <taxon>Bacteria</taxon>
        <taxon>Pseudomonadati</taxon>
        <taxon>Bacteroidota</taxon>
        <taxon>Flavobacteriia</taxon>
        <taxon>Flavobacteriales</taxon>
        <taxon>Weeksellaceae</taxon>
        <taxon>Bergeyella</taxon>
    </lineage>
</organism>
<evidence type="ECO:0000256" key="2">
    <source>
        <dbReference type="ARBA" id="ARBA00022525"/>
    </source>
</evidence>
<evidence type="ECO:0000313" key="7">
    <source>
        <dbReference type="Proteomes" id="UP000255515"/>
    </source>
</evidence>
<dbReference type="InterPro" id="IPR028994">
    <property type="entry name" value="Integrin_alpha_N"/>
</dbReference>
<dbReference type="Gene3D" id="2.180.10.10">
    <property type="entry name" value="RHS repeat-associated core"/>
    <property type="match status" value="2"/>
</dbReference>
<comment type="subcellular location">
    <subcellularLocation>
        <location evidence="1">Secreted</location>
    </subcellularLocation>
</comment>